<comment type="caution">
    <text evidence="1">The sequence shown here is derived from an EMBL/GenBank/DDBJ whole genome shotgun (WGS) entry which is preliminary data.</text>
</comment>
<name>A0A4C1VFL6_EUMVA</name>
<gene>
    <name evidence="1" type="ORF">EVAR_16334_1</name>
</gene>
<evidence type="ECO:0000313" key="1">
    <source>
        <dbReference type="EMBL" id="GBP37429.1"/>
    </source>
</evidence>
<dbReference type="AlphaFoldDB" id="A0A4C1VFL6"/>
<organism evidence="1 2">
    <name type="scientific">Eumeta variegata</name>
    <name type="common">Bagworm moth</name>
    <name type="synonym">Eumeta japonica</name>
    <dbReference type="NCBI Taxonomy" id="151549"/>
    <lineage>
        <taxon>Eukaryota</taxon>
        <taxon>Metazoa</taxon>
        <taxon>Ecdysozoa</taxon>
        <taxon>Arthropoda</taxon>
        <taxon>Hexapoda</taxon>
        <taxon>Insecta</taxon>
        <taxon>Pterygota</taxon>
        <taxon>Neoptera</taxon>
        <taxon>Endopterygota</taxon>
        <taxon>Lepidoptera</taxon>
        <taxon>Glossata</taxon>
        <taxon>Ditrysia</taxon>
        <taxon>Tineoidea</taxon>
        <taxon>Psychidae</taxon>
        <taxon>Oiketicinae</taxon>
        <taxon>Eumeta</taxon>
    </lineage>
</organism>
<reference evidence="1 2" key="1">
    <citation type="journal article" date="2019" name="Commun. Biol.">
        <title>The bagworm genome reveals a unique fibroin gene that provides high tensile strength.</title>
        <authorList>
            <person name="Kono N."/>
            <person name="Nakamura H."/>
            <person name="Ohtoshi R."/>
            <person name="Tomita M."/>
            <person name="Numata K."/>
            <person name="Arakawa K."/>
        </authorList>
    </citation>
    <scope>NUCLEOTIDE SEQUENCE [LARGE SCALE GENOMIC DNA]</scope>
</reference>
<dbReference type="Proteomes" id="UP000299102">
    <property type="component" value="Unassembled WGS sequence"/>
</dbReference>
<accession>A0A4C1VFL6</accession>
<sequence>MENKKTSRGRRVKIALRGGEPGRPECLGGVDKKLADKEERARQRRLEEEKMIVKNRDLISTTISILECKEDSDGEQILNSELSLPELSCFEKASKRDRKNLVRPKLVTALYRCQLGMREPVYILHAVIEALCINRNDFFIDKSSIQRIRTQVRKTRTETMKTDFQNNLPDLITVHWDGKLLPRLDV</sequence>
<keyword evidence="2" id="KW-1185">Reference proteome</keyword>
<proteinExistence type="predicted"/>
<dbReference type="OrthoDB" id="6626714at2759"/>
<evidence type="ECO:0000313" key="2">
    <source>
        <dbReference type="Proteomes" id="UP000299102"/>
    </source>
</evidence>
<dbReference type="EMBL" id="BGZK01000333">
    <property type="protein sequence ID" value="GBP37429.1"/>
    <property type="molecule type" value="Genomic_DNA"/>
</dbReference>
<protein>
    <submittedName>
        <fullName evidence="1">Uncharacterized protein</fullName>
    </submittedName>
</protein>